<keyword evidence="2 4" id="KW-0539">Nucleus</keyword>
<evidence type="ECO:0000256" key="4">
    <source>
        <dbReference type="RuleBase" id="RU369035"/>
    </source>
</evidence>
<keyword evidence="1" id="KW-0677">Repeat</keyword>
<gene>
    <name evidence="6" type="ORF">B9G98_02375</name>
</gene>
<dbReference type="SUPFAM" id="SSF48452">
    <property type="entry name" value="TPR-like"/>
    <property type="match status" value="1"/>
</dbReference>
<dbReference type="Pfam" id="PF05843">
    <property type="entry name" value="Suf"/>
    <property type="match status" value="1"/>
</dbReference>
<dbReference type="InterPro" id="IPR045243">
    <property type="entry name" value="Rna14-like"/>
</dbReference>
<dbReference type="Gene3D" id="1.25.40.1040">
    <property type="match status" value="1"/>
</dbReference>
<organism evidence="6 7">
    <name type="scientific">Wickerhamiella sorbophila</name>
    <dbReference type="NCBI Taxonomy" id="45607"/>
    <lineage>
        <taxon>Eukaryota</taxon>
        <taxon>Fungi</taxon>
        <taxon>Dikarya</taxon>
        <taxon>Ascomycota</taxon>
        <taxon>Saccharomycotina</taxon>
        <taxon>Dipodascomycetes</taxon>
        <taxon>Dipodascales</taxon>
        <taxon>Trichomonascaceae</taxon>
        <taxon>Wickerhamiella</taxon>
    </lineage>
</organism>
<evidence type="ECO:0000256" key="1">
    <source>
        <dbReference type="ARBA" id="ARBA00022737"/>
    </source>
</evidence>
<feature type="domain" description="Suppressor of forked" evidence="5">
    <location>
        <begin position="18"/>
        <end position="523"/>
    </location>
</feature>
<keyword evidence="4" id="KW-0507">mRNA processing</keyword>
<comment type="caution">
    <text evidence="6">The sequence shown here is derived from an EMBL/GenBank/DDBJ whole genome shotgun (WGS) entry which is preliminary data.</text>
</comment>
<dbReference type="GeneID" id="36516123"/>
<evidence type="ECO:0000259" key="5">
    <source>
        <dbReference type="Pfam" id="PF05843"/>
    </source>
</evidence>
<sequence length="576" mass="66375">MAKESAPPKRRKLAQDVVAKQEEILREQRFSVDAFNKLLDEYRVSEQLSELWETYDRMLVVFPRSGEVWTSYAKDLMDKGELKRLEKLFSKALPIVPYVPLWSTYIAHVQQATAGNPDGAATVSQAYEYTLDKVQYDSQSGQIWAQYIDFLDGLPAASSWEKQHKMDEMRKAYRRVVFLPVSNIEQLWRAYNGFENSVARTAARKFIDERSAGYMHARSVVRELANLTKDLNTTTLPAPREFNDAEKKQLTLWRKLINFEKSNPLTTDNETVQARVLYTFRQALMSMQFFSELWFEYAAYCEQIGQTTDAVEGLQLGREVNPDSFFLTNRLAELYEEKDDYDSLEKVYRGLIASLQNRSEIDGLAVTVAFSELVRATKRMQGIERAREVSKEGRLLPYATFHIFATLAELEKQAGSTEIAARIYQVAYTKFRDAPQFVRTYLTFLFEANDTRNAEVVFEKAASDFSPAQLRSLFELYLQKQASYGDTSLLSRLEQRYCELYPDGHPVELYSRRFRLFGVDPIGEELHLEGPAPTSHELIPVPQSIVDLAQQLPPEESYDGPEIDMNRLIEIIVEYA</sequence>
<dbReference type="STRING" id="45607.A0A2T0FIE5"/>
<dbReference type="GO" id="GO:0180010">
    <property type="term" value="P:co-transcriptional mRNA 3'-end processing, cleavage and polyadenylation pathway"/>
    <property type="evidence" value="ECO:0007669"/>
    <property type="project" value="UniProtKB-UniRule"/>
</dbReference>
<evidence type="ECO:0000256" key="3">
    <source>
        <dbReference type="ARBA" id="ARBA00026188"/>
    </source>
</evidence>
<proteinExistence type="predicted"/>
<comment type="function">
    <text evidence="4">Component of the cleavage factor IA (CFIA) complex, which is involved in the endonucleolytic cleavage during polyadenylation-dependent pre-mRNA 3'-end formation.</text>
</comment>
<dbReference type="RefSeq" id="XP_024664700.1">
    <property type="nucleotide sequence ID" value="XM_024808932.1"/>
</dbReference>
<dbReference type="GO" id="GO:0005634">
    <property type="term" value="C:nucleus"/>
    <property type="evidence" value="ECO:0007669"/>
    <property type="project" value="UniProtKB-SubCell"/>
</dbReference>
<dbReference type="GO" id="GO:0005737">
    <property type="term" value="C:cytoplasm"/>
    <property type="evidence" value="ECO:0007669"/>
    <property type="project" value="UniProtKB-SubCell"/>
</dbReference>
<dbReference type="InterPro" id="IPR003107">
    <property type="entry name" value="HAT"/>
</dbReference>
<dbReference type="OrthoDB" id="26282at2759"/>
<name>A0A2T0FIE5_9ASCO</name>
<keyword evidence="4" id="KW-0963">Cytoplasm</keyword>
<dbReference type="InterPro" id="IPR011990">
    <property type="entry name" value="TPR-like_helical_dom_sf"/>
</dbReference>
<reference evidence="6 7" key="1">
    <citation type="submission" date="2017-04" db="EMBL/GenBank/DDBJ databases">
        <title>Genome sequencing of [Candida] sorbophila.</title>
        <authorList>
            <person name="Ahn J.O."/>
        </authorList>
    </citation>
    <scope>NUCLEOTIDE SEQUENCE [LARGE SCALE GENOMIC DNA]</scope>
    <source>
        <strain evidence="6 7">DS02</strain>
    </source>
</reference>
<protein>
    <recommendedName>
        <fullName evidence="3 4">mRNA 3'-end-processing protein RNA14</fullName>
    </recommendedName>
</protein>
<keyword evidence="7" id="KW-1185">Reference proteome</keyword>
<dbReference type="InterPro" id="IPR008847">
    <property type="entry name" value="Suf"/>
</dbReference>
<evidence type="ECO:0000313" key="7">
    <source>
        <dbReference type="Proteomes" id="UP000238350"/>
    </source>
</evidence>
<dbReference type="GO" id="GO:0003729">
    <property type="term" value="F:mRNA binding"/>
    <property type="evidence" value="ECO:0007669"/>
    <property type="project" value="TreeGrafter"/>
</dbReference>
<comment type="subcellular location">
    <subcellularLocation>
        <location evidence="4">Nucleus</location>
    </subcellularLocation>
    <subcellularLocation>
        <location evidence="4">Cytoplasm</location>
    </subcellularLocation>
    <text evidence="4">Nucleus and/or cytoplasm.</text>
</comment>
<evidence type="ECO:0000313" key="6">
    <source>
        <dbReference type="EMBL" id="PRT54755.1"/>
    </source>
</evidence>
<dbReference type="Proteomes" id="UP000238350">
    <property type="component" value="Unassembled WGS sequence"/>
</dbReference>
<evidence type="ECO:0000256" key="2">
    <source>
        <dbReference type="ARBA" id="ARBA00023242"/>
    </source>
</evidence>
<accession>A0A2T0FIE5</accession>
<dbReference type="EMBL" id="NDIQ01000021">
    <property type="protein sequence ID" value="PRT54755.1"/>
    <property type="molecule type" value="Genomic_DNA"/>
</dbReference>
<dbReference type="PANTHER" id="PTHR19980:SF0">
    <property type="entry name" value="CLEAVAGE STIMULATION FACTOR SUBUNIT 3"/>
    <property type="match status" value="1"/>
</dbReference>
<dbReference type="PANTHER" id="PTHR19980">
    <property type="entry name" value="RNA CLEAVAGE STIMULATION FACTOR"/>
    <property type="match status" value="1"/>
</dbReference>
<dbReference type="AlphaFoldDB" id="A0A2T0FIE5"/>
<dbReference type="SMART" id="SM00386">
    <property type="entry name" value="HAT"/>
    <property type="match status" value="7"/>
</dbReference>